<proteinExistence type="inferred from homology"/>
<dbReference type="GO" id="GO:0015744">
    <property type="term" value="P:succinate transport"/>
    <property type="evidence" value="ECO:0007669"/>
    <property type="project" value="TreeGrafter"/>
</dbReference>
<dbReference type="Proteomes" id="UP000245845">
    <property type="component" value="Unassembled WGS sequence"/>
</dbReference>
<keyword evidence="10" id="KW-1185">Reference proteome</keyword>
<accession>A0A2Y9C445</accession>
<sequence>MDYKLVMNTAVLAGELMLCSGAETYRVEDTMNHILRTAGTQTVEATVMMTGLVATLGGPDMEPITATKRVQERGTNLNCIMEVNDISRKYCSGGLTLEESYERLKKAGGKQHRTWIYNLATILAATGFAPLFGGGITEVGAAVLTGTVLALTHTIGKRLGINGFILDMLSSFAIALAAISLKQVIPSVNDNIIIMSSIMPLVPGVAITNAVRDTLQGDYISGGARILEAFLIAASVALGVGAGIALAGVFFRGGGLI</sequence>
<comment type="similarity">
    <text evidence="6">Belongs to the ThrE exporter (TC 2.A.79) family.</text>
</comment>
<evidence type="ECO:0000256" key="1">
    <source>
        <dbReference type="ARBA" id="ARBA00004651"/>
    </source>
</evidence>
<comment type="subcellular location">
    <subcellularLocation>
        <location evidence="1">Cell membrane</location>
        <topology evidence="1">Multi-pass membrane protein</topology>
    </subcellularLocation>
</comment>
<evidence type="ECO:0000256" key="7">
    <source>
        <dbReference type="SAM" id="Phobius"/>
    </source>
</evidence>
<dbReference type="GO" id="GO:0005886">
    <property type="term" value="C:plasma membrane"/>
    <property type="evidence" value="ECO:0007669"/>
    <property type="project" value="UniProtKB-SubCell"/>
</dbReference>
<dbReference type="PANTHER" id="PTHR34390:SF2">
    <property type="entry name" value="SUCCINATE TRANSPORTER SUBUNIT YJJP-RELATED"/>
    <property type="match status" value="1"/>
</dbReference>
<feature type="transmembrane region" description="Helical" evidence="7">
    <location>
        <begin position="163"/>
        <end position="185"/>
    </location>
</feature>
<evidence type="ECO:0000256" key="3">
    <source>
        <dbReference type="ARBA" id="ARBA00022692"/>
    </source>
</evidence>
<evidence type="ECO:0000256" key="5">
    <source>
        <dbReference type="ARBA" id="ARBA00023136"/>
    </source>
</evidence>
<keyword evidence="5 7" id="KW-0472">Membrane</keyword>
<dbReference type="OrthoDB" id="9813917at2"/>
<dbReference type="EMBL" id="QGDL01000001">
    <property type="protein sequence ID" value="PWJ31918.1"/>
    <property type="molecule type" value="Genomic_DNA"/>
</dbReference>
<dbReference type="InterPro" id="IPR050539">
    <property type="entry name" value="ThrE_Dicarb/AminoAcid_Exp"/>
</dbReference>
<dbReference type="RefSeq" id="WP_109729299.1">
    <property type="nucleotide sequence ID" value="NZ_BAAACK010000007.1"/>
</dbReference>
<evidence type="ECO:0000313" key="9">
    <source>
        <dbReference type="EMBL" id="PWJ31918.1"/>
    </source>
</evidence>
<keyword evidence="3 7" id="KW-0812">Transmembrane</keyword>
<evidence type="ECO:0000313" key="10">
    <source>
        <dbReference type="Proteomes" id="UP000245845"/>
    </source>
</evidence>
<evidence type="ECO:0000256" key="2">
    <source>
        <dbReference type="ARBA" id="ARBA00022475"/>
    </source>
</evidence>
<dbReference type="InterPro" id="IPR010619">
    <property type="entry name" value="ThrE-like_N"/>
</dbReference>
<dbReference type="GO" id="GO:0022857">
    <property type="term" value="F:transmembrane transporter activity"/>
    <property type="evidence" value="ECO:0007669"/>
    <property type="project" value="InterPro"/>
</dbReference>
<name>A0A2Y9C445_9FIRM</name>
<keyword evidence="2" id="KW-1003">Cell membrane</keyword>
<dbReference type="Pfam" id="PF06738">
    <property type="entry name" value="ThrE"/>
    <property type="match status" value="1"/>
</dbReference>
<reference evidence="9 10" key="1">
    <citation type="submission" date="2018-05" db="EMBL/GenBank/DDBJ databases">
        <title>The Hungate 1000. A catalogue of reference genomes from the rumen microbiome.</title>
        <authorList>
            <person name="Kelly W."/>
        </authorList>
    </citation>
    <scope>NUCLEOTIDE SEQUENCE [LARGE SCALE GENOMIC DNA]</scope>
    <source>
        <strain evidence="9 10">NLAE-zl-C242</strain>
    </source>
</reference>
<feature type="transmembrane region" description="Helical" evidence="7">
    <location>
        <begin position="115"/>
        <end position="133"/>
    </location>
</feature>
<feature type="transmembrane region" description="Helical" evidence="7">
    <location>
        <begin position="229"/>
        <end position="251"/>
    </location>
</feature>
<gene>
    <name evidence="9" type="ORF">A8806_101205</name>
</gene>
<dbReference type="AlphaFoldDB" id="A0A2Y9C445"/>
<dbReference type="PANTHER" id="PTHR34390">
    <property type="entry name" value="UPF0442 PROTEIN YJJB-RELATED"/>
    <property type="match status" value="1"/>
</dbReference>
<organism evidence="9 10">
    <name type="scientific">Faecalicatena orotica</name>
    <dbReference type="NCBI Taxonomy" id="1544"/>
    <lineage>
        <taxon>Bacteria</taxon>
        <taxon>Bacillati</taxon>
        <taxon>Bacillota</taxon>
        <taxon>Clostridia</taxon>
        <taxon>Lachnospirales</taxon>
        <taxon>Lachnospiraceae</taxon>
        <taxon>Faecalicatena</taxon>
    </lineage>
</organism>
<comment type="caution">
    <text evidence="9">The sequence shown here is derived from an EMBL/GenBank/DDBJ whole genome shotgun (WGS) entry which is preliminary data.</text>
</comment>
<evidence type="ECO:0000259" key="8">
    <source>
        <dbReference type="Pfam" id="PF06738"/>
    </source>
</evidence>
<evidence type="ECO:0000256" key="4">
    <source>
        <dbReference type="ARBA" id="ARBA00022989"/>
    </source>
</evidence>
<protein>
    <submittedName>
        <fullName evidence="9">Uncharacterized membrane protein YjjP (DUF1212 family)</fullName>
    </submittedName>
</protein>
<keyword evidence="4 7" id="KW-1133">Transmembrane helix</keyword>
<feature type="domain" description="Threonine/serine exporter-like N-terminal" evidence="8">
    <location>
        <begin position="9"/>
        <end position="246"/>
    </location>
</feature>
<evidence type="ECO:0000256" key="6">
    <source>
        <dbReference type="ARBA" id="ARBA00034125"/>
    </source>
</evidence>